<dbReference type="CDD" id="cd00082">
    <property type="entry name" value="HisKA"/>
    <property type="match status" value="1"/>
</dbReference>
<keyword evidence="10" id="KW-1185">Reference proteome</keyword>
<dbReference type="OrthoDB" id="9808408at2"/>
<keyword evidence="7" id="KW-1133">Transmembrane helix</keyword>
<dbReference type="CDD" id="cd19410">
    <property type="entry name" value="HK9-like_sensor"/>
    <property type="match status" value="1"/>
</dbReference>
<dbReference type="PANTHER" id="PTHR42878">
    <property type="entry name" value="TWO-COMPONENT HISTIDINE KINASE"/>
    <property type="match status" value="1"/>
</dbReference>
<dbReference type="GO" id="GO:0000156">
    <property type="term" value="F:phosphorelay response regulator activity"/>
    <property type="evidence" value="ECO:0007669"/>
    <property type="project" value="TreeGrafter"/>
</dbReference>
<evidence type="ECO:0000256" key="3">
    <source>
        <dbReference type="ARBA" id="ARBA00022553"/>
    </source>
</evidence>
<dbReference type="Gene3D" id="3.30.565.10">
    <property type="entry name" value="Histidine kinase-like ATPase, C-terminal domain"/>
    <property type="match status" value="1"/>
</dbReference>
<reference evidence="9 10" key="1">
    <citation type="submission" date="2018-12" db="EMBL/GenBank/DDBJ databases">
        <authorList>
            <person name="Criscuolo A."/>
        </authorList>
    </citation>
    <scope>NUCLEOTIDE SEQUENCE [LARGE SCALE GENOMIC DNA]</scope>
    <source>
        <strain evidence="9">ACIP1116281</strain>
    </source>
</reference>
<evidence type="ECO:0000256" key="2">
    <source>
        <dbReference type="ARBA" id="ARBA00012438"/>
    </source>
</evidence>
<dbReference type="InterPro" id="IPR050351">
    <property type="entry name" value="BphY/WalK/GraS-like"/>
</dbReference>
<dbReference type="InterPro" id="IPR003661">
    <property type="entry name" value="HisK_dim/P_dom"/>
</dbReference>
<evidence type="ECO:0000313" key="9">
    <source>
        <dbReference type="EMBL" id="VDS05397.1"/>
    </source>
</evidence>
<name>A0A3S4D666_9HYPH</name>
<evidence type="ECO:0000256" key="4">
    <source>
        <dbReference type="ARBA" id="ARBA00022679"/>
    </source>
</evidence>
<accession>A0A3S4D666</accession>
<dbReference type="EMBL" id="UZWD01000031">
    <property type="protein sequence ID" value="VDS05397.1"/>
    <property type="molecule type" value="Genomic_DNA"/>
</dbReference>
<keyword evidence="7" id="KW-0472">Membrane</keyword>
<dbReference type="SUPFAM" id="SSF47384">
    <property type="entry name" value="Homodimeric domain of signal transducing histidine kinase"/>
    <property type="match status" value="1"/>
</dbReference>
<dbReference type="GO" id="GO:0030295">
    <property type="term" value="F:protein kinase activator activity"/>
    <property type="evidence" value="ECO:0007669"/>
    <property type="project" value="TreeGrafter"/>
</dbReference>
<keyword evidence="6" id="KW-0175">Coiled coil</keyword>
<evidence type="ECO:0000256" key="1">
    <source>
        <dbReference type="ARBA" id="ARBA00000085"/>
    </source>
</evidence>
<evidence type="ECO:0000256" key="6">
    <source>
        <dbReference type="SAM" id="Coils"/>
    </source>
</evidence>
<dbReference type="AlphaFoldDB" id="A0A3S4D666"/>
<gene>
    <name evidence="9" type="primary">cph1</name>
    <name evidence="9" type="ORF">DEVEQU_02539</name>
</gene>
<dbReference type="Pfam" id="PF02518">
    <property type="entry name" value="HATPase_c"/>
    <property type="match status" value="1"/>
</dbReference>
<feature type="domain" description="Histidine kinase" evidence="8">
    <location>
        <begin position="252"/>
        <end position="488"/>
    </location>
</feature>
<keyword evidence="4 9" id="KW-0808">Transferase</keyword>
<dbReference type="Gene3D" id="1.10.287.130">
    <property type="match status" value="1"/>
</dbReference>
<organism evidence="9 10">
    <name type="scientific">Devosia equisanguinis</name>
    <dbReference type="NCBI Taxonomy" id="2490941"/>
    <lineage>
        <taxon>Bacteria</taxon>
        <taxon>Pseudomonadati</taxon>
        <taxon>Pseudomonadota</taxon>
        <taxon>Alphaproteobacteria</taxon>
        <taxon>Hyphomicrobiales</taxon>
        <taxon>Devosiaceae</taxon>
        <taxon>Devosia</taxon>
    </lineage>
</organism>
<dbReference type="EC" id="2.7.13.3" evidence="2"/>
<comment type="catalytic activity">
    <reaction evidence="1">
        <text>ATP + protein L-histidine = ADP + protein N-phospho-L-histidine.</text>
        <dbReference type="EC" id="2.7.13.3"/>
    </reaction>
</comment>
<keyword evidence="7" id="KW-0812">Transmembrane</keyword>
<keyword evidence="5" id="KW-0418">Kinase</keyword>
<evidence type="ECO:0000259" key="8">
    <source>
        <dbReference type="PROSITE" id="PS50109"/>
    </source>
</evidence>
<dbReference type="PANTHER" id="PTHR42878:SF15">
    <property type="entry name" value="BACTERIOPHYTOCHROME"/>
    <property type="match status" value="1"/>
</dbReference>
<proteinExistence type="predicted"/>
<dbReference type="InterPro" id="IPR005467">
    <property type="entry name" value="His_kinase_dom"/>
</dbReference>
<keyword evidence="3" id="KW-0597">Phosphoprotein</keyword>
<dbReference type="GO" id="GO:0007234">
    <property type="term" value="P:osmosensory signaling via phosphorelay pathway"/>
    <property type="evidence" value="ECO:0007669"/>
    <property type="project" value="TreeGrafter"/>
</dbReference>
<protein>
    <recommendedName>
        <fullName evidence="2">histidine kinase</fullName>
        <ecNumber evidence="2">2.7.13.3</ecNumber>
    </recommendedName>
</protein>
<dbReference type="PRINTS" id="PR00344">
    <property type="entry name" value="BCTRLSENSOR"/>
</dbReference>
<dbReference type="PROSITE" id="PS50109">
    <property type="entry name" value="HIS_KIN"/>
    <property type="match status" value="1"/>
</dbReference>
<dbReference type="InterPro" id="IPR036890">
    <property type="entry name" value="HATPase_C_sf"/>
</dbReference>
<dbReference type="Proteomes" id="UP000268844">
    <property type="component" value="Unassembled WGS sequence"/>
</dbReference>
<feature type="transmembrane region" description="Helical" evidence="7">
    <location>
        <begin position="187"/>
        <end position="211"/>
    </location>
</feature>
<evidence type="ECO:0000256" key="5">
    <source>
        <dbReference type="ARBA" id="ARBA00022777"/>
    </source>
</evidence>
<evidence type="ECO:0000256" key="7">
    <source>
        <dbReference type="SAM" id="Phobius"/>
    </source>
</evidence>
<dbReference type="GO" id="GO:0000155">
    <property type="term" value="F:phosphorelay sensor kinase activity"/>
    <property type="evidence" value="ECO:0007669"/>
    <property type="project" value="InterPro"/>
</dbReference>
<dbReference type="InterPro" id="IPR036097">
    <property type="entry name" value="HisK_dim/P_sf"/>
</dbReference>
<dbReference type="Pfam" id="PF05227">
    <property type="entry name" value="CHASE3"/>
    <property type="match status" value="1"/>
</dbReference>
<dbReference type="InterPro" id="IPR004358">
    <property type="entry name" value="Sig_transdc_His_kin-like_C"/>
</dbReference>
<dbReference type="InterPro" id="IPR003594">
    <property type="entry name" value="HATPase_dom"/>
</dbReference>
<dbReference type="InterPro" id="IPR007891">
    <property type="entry name" value="CHASE3"/>
</dbReference>
<feature type="coiled-coil region" evidence="6">
    <location>
        <begin position="207"/>
        <end position="245"/>
    </location>
</feature>
<evidence type="ECO:0000313" key="10">
    <source>
        <dbReference type="Proteomes" id="UP000268844"/>
    </source>
</evidence>
<dbReference type="SMART" id="SM00387">
    <property type="entry name" value="HATPase_c"/>
    <property type="match status" value="1"/>
</dbReference>
<dbReference type="SUPFAM" id="SSF55874">
    <property type="entry name" value="ATPase domain of HSP90 chaperone/DNA topoisomerase II/histidine kinase"/>
    <property type="match status" value="1"/>
</dbReference>
<sequence length="497" mass="54987">MPITSKTFVRSTALLLLVGLLALLGIVGTNVWLVERSQVYFDEVLEGRVARRAAVDLRTTLQDAETGQRGYIITQEEKYLEPYEQALPKIEAELAELRDVLAPYPEAAAPLDKLEADIRFKLNELAETVDLVRQGNVDAAIEQVRTDAGKAAMDSSRQFLEALLQAVDNRLAEGVTNQRNTTSALRWVSIIGGLFILIVVAGAIWTVLSYMQELAQARRAIEEANASLEERVRERTSDLGKANEEIQRFAYIVTHDLRAPLVNVMGFTSELETSVATLRDYMASHPPEATPAYEEARLAATEDLPEAVTFIRAATRKMDGLINAILKISREGRRQLKPEMLDLAEVIEATAAAVHHQVADKDGRINTDVRVAKLVTDKLSLEQVLGNLLDNAIKYQQPERPLVVEIRARHLPGNRVAIEVQDNGRGIADTDHERVFELFRRSGSQNQPGEGIGLAHVRTMVRSLGGDITLSSKLGEGTTFIINLPRDVRSYLGNTGQ</sequence>